<dbReference type="InterPro" id="IPR032675">
    <property type="entry name" value="LRR_dom_sf"/>
</dbReference>
<dbReference type="SUPFAM" id="SSF52058">
    <property type="entry name" value="L domain-like"/>
    <property type="match status" value="1"/>
</dbReference>
<organism evidence="1 2">
    <name type="scientific">Skeletonema marinoi</name>
    <dbReference type="NCBI Taxonomy" id="267567"/>
    <lineage>
        <taxon>Eukaryota</taxon>
        <taxon>Sar</taxon>
        <taxon>Stramenopiles</taxon>
        <taxon>Ochrophyta</taxon>
        <taxon>Bacillariophyta</taxon>
        <taxon>Coscinodiscophyceae</taxon>
        <taxon>Thalassiosirophycidae</taxon>
        <taxon>Thalassiosirales</taxon>
        <taxon>Skeletonemataceae</taxon>
        <taxon>Skeletonema</taxon>
        <taxon>Skeletonema marinoi-dohrnii complex</taxon>
    </lineage>
</organism>
<comment type="caution">
    <text evidence="1">The sequence shown here is derived from an EMBL/GenBank/DDBJ whole genome shotgun (WGS) entry which is preliminary data.</text>
</comment>
<dbReference type="AlphaFoldDB" id="A0AAD8XTL5"/>
<dbReference type="Gene3D" id="3.80.10.10">
    <property type="entry name" value="Ribonuclease Inhibitor"/>
    <property type="match status" value="1"/>
</dbReference>
<name>A0AAD8XTL5_9STRA</name>
<dbReference type="Proteomes" id="UP001224775">
    <property type="component" value="Unassembled WGS sequence"/>
</dbReference>
<dbReference type="PANTHER" id="PTHR45661:SF3">
    <property type="entry name" value="IG-LIKE DOMAIN-CONTAINING PROTEIN"/>
    <property type="match status" value="1"/>
</dbReference>
<dbReference type="EMBL" id="JATAAI010000050">
    <property type="protein sequence ID" value="KAK1733354.1"/>
    <property type="molecule type" value="Genomic_DNA"/>
</dbReference>
<accession>A0AAD8XTL5</accession>
<sequence>MAADGWYIYNGREAVPPGVTRVRIHESLKVIPAEAFDGNRSIEEVECHVRVKTVGGWAFSSCPSLRRVIMRGVRVVEGYAFYDCDALTNVECGKLERIGRRAFLGCKSLRSINLPSAKIVEGCAFNFCYALTNVNFGKELESIEEEAFLQCTSLERITIPLKDGMITRNDIFQECENLKHVDLVEGEQLRDTIAALLSEEWKNDMDREIEAINQSLSRAPAGDDDEDVGEKARAIRMWIRSVLGNIVRYKAQHRSYLNEAATTLQLDLPNDIVNKNVLPFLELPSYTFEGED</sequence>
<dbReference type="PANTHER" id="PTHR45661">
    <property type="entry name" value="SURFACE ANTIGEN"/>
    <property type="match status" value="1"/>
</dbReference>
<dbReference type="Pfam" id="PF13306">
    <property type="entry name" value="LRR_5"/>
    <property type="match status" value="1"/>
</dbReference>
<reference evidence="1" key="1">
    <citation type="submission" date="2023-06" db="EMBL/GenBank/DDBJ databases">
        <title>Survivors Of The Sea: Transcriptome response of Skeletonema marinoi to long-term dormancy.</title>
        <authorList>
            <person name="Pinder M.I.M."/>
            <person name="Kourtchenko O."/>
            <person name="Robertson E.K."/>
            <person name="Larsson T."/>
            <person name="Maumus F."/>
            <person name="Osuna-Cruz C.M."/>
            <person name="Vancaester E."/>
            <person name="Stenow R."/>
            <person name="Vandepoele K."/>
            <person name="Ploug H."/>
            <person name="Bruchert V."/>
            <person name="Godhe A."/>
            <person name="Topel M."/>
        </authorList>
    </citation>
    <scope>NUCLEOTIDE SEQUENCE</scope>
    <source>
        <strain evidence="1">R05AC</strain>
    </source>
</reference>
<dbReference type="InterPro" id="IPR026906">
    <property type="entry name" value="LRR_5"/>
</dbReference>
<keyword evidence="2" id="KW-1185">Reference proteome</keyword>
<protein>
    <submittedName>
        <fullName evidence="1">Leucine-rich repeat domain-containing protein</fullName>
    </submittedName>
</protein>
<proteinExistence type="predicted"/>
<evidence type="ECO:0000313" key="1">
    <source>
        <dbReference type="EMBL" id="KAK1733354.1"/>
    </source>
</evidence>
<dbReference type="InterPro" id="IPR053139">
    <property type="entry name" value="Surface_bspA-like"/>
</dbReference>
<gene>
    <name evidence="1" type="ORF">QTG54_015913</name>
</gene>
<evidence type="ECO:0000313" key="2">
    <source>
        <dbReference type="Proteomes" id="UP001224775"/>
    </source>
</evidence>